<dbReference type="Gramene" id="PAN41842">
    <property type="protein sequence ID" value="PAN41842"/>
    <property type="gene ID" value="PAHAL_8G073300"/>
</dbReference>
<dbReference type="EMBL" id="CM008053">
    <property type="protein sequence ID" value="PAN41841.1"/>
    <property type="molecule type" value="Genomic_DNA"/>
</dbReference>
<feature type="domain" description="MLLE-like" evidence="1">
    <location>
        <begin position="16"/>
        <end position="74"/>
    </location>
</feature>
<dbReference type="Gramene" id="PAN41844">
    <property type="protein sequence ID" value="PAN41844"/>
    <property type="gene ID" value="PAHAL_8G073300"/>
</dbReference>
<dbReference type="EMBL" id="CM008053">
    <property type="protein sequence ID" value="PAN41843.1"/>
    <property type="molecule type" value="Genomic_DNA"/>
</dbReference>
<dbReference type="AlphaFoldDB" id="A0A2S3IDC8"/>
<accession>A0A2S3IDC8</accession>
<dbReference type="PANTHER" id="PTHR46250">
    <property type="entry name" value="MYB/SANT-LIKE DNA-BINDING DOMAIN PROTEIN-RELATED"/>
    <property type="match status" value="1"/>
</dbReference>
<dbReference type="Gramene" id="PAN41841">
    <property type="protein sequence ID" value="PAN41841"/>
    <property type="gene ID" value="PAHAL_8G073300"/>
</dbReference>
<gene>
    <name evidence="2" type="ORF">PAHAL_8G073300</name>
</gene>
<dbReference type="Gramene" id="PAN41843">
    <property type="protein sequence ID" value="PAN41843"/>
    <property type="gene ID" value="PAHAL_8G073300"/>
</dbReference>
<dbReference type="PANTHER" id="PTHR46250:SF15">
    <property type="entry name" value="OS01G0523800 PROTEIN"/>
    <property type="match status" value="1"/>
</dbReference>
<sequence>MEREAAIQEKMLNEDPQQKLREKATVELRRLGFTGSEQVKAASVFVKMPEQISMLLTLDKTLRREFILNMLSDEERRKRAEGGTRKMSVTEVS</sequence>
<evidence type="ECO:0000313" key="2">
    <source>
        <dbReference type="EMBL" id="PAN41844.1"/>
    </source>
</evidence>
<dbReference type="EMBL" id="CM008053">
    <property type="protein sequence ID" value="PAN41844.1"/>
    <property type="molecule type" value="Genomic_DNA"/>
</dbReference>
<dbReference type="Pfam" id="PF23950">
    <property type="entry name" value="MLLE_2"/>
    <property type="match status" value="1"/>
</dbReference>
<proteinExistence type="predicted"/>
<protein>
    <recommendedName>
        <fullName evidence="1">MLLE-like domain-containing protein</fullName>
    </recommendedName>
</protein>
<name>A0A2S3IDC8_9POAL</name>
<dbReference type="EMBL" id="CM008053">
    <property type="protein sequence ID" value="PAN41842.1"/>
    <property type="molecule type" value="Genomic_DNA"/>
</dbReference>
<organism evidence="2">
    <name type="scientific">Panicum hallii</name>
    <dbReference type="NCBI Taxonomy" id="206008"/>
    <lineage>
        <taxon>Eukaryota</taxon>
        <taxon>Viridiplantae</taxon>
        <taxon>Streptophyta</taxon>
        <taxon>Embryophyta</taxon>
        <taxon>Tracheophyta</taxon>
        <taxon>Spermatophyta</taxon>
        <taxon>Magnoliopsida</taxon>
        <taxon>Liliopsida</taxon>
        <taxon>Poales</taxon>
        <taxon>Poaceae</taxon>
        <taxon>PACMAD clade</taxon>
        <taxon>Panicoideae</taxon>
        <taxon>Panicodae</taxon>
        <taxon>Paniceae</taxon>
        <taxon>Panicinae</taxon>
        <taxon>Panicum</taxon>
        <taxon>Panicum sect. Panicum</taxon>
    </lineage>
</organism>
<dbReference type="InterPro" id="IPR056623">
    <property type="entry name" value="MLLE_2"/>
</dbReference>
<evidence type="ECO:0000259" key="1">
    <source>
        <dbReference type="Pfam" id="PF23950"/>
    </source>
</evidence>
<dbReference type="Proteomes" id="UP000243499">
    <property type="component" value="Chromosome 8"/>
</dbReference>
<reference evidence="2" key="1">
    <citation type="submission" date="2018-04" db="EMBL/GenBank/DDBJ databases">
        <title>WGS assembly of Panicum hallii.</title>
        <authorList>
            <person name="Lovell J."/>
            <person name="Jenkins J."/>
            <person name="Lowry D."/>
            <person name="Mamidi S."/>
            <person name="Sreedasyam A."/>
            <person name="Weng X."/>
            <person name="Barry K."/>
            <person name="Bonette J."/>
            <person name="Campitelli B."/>
            <person name="Daum C."/>
            <person name="Gordon S."/>
            <person name="Gould B."/>
            <person name="Lipzen A."/>
            <person name="Macqueen A."/>
            <person name="Palacio-Mejia J."/>
            <person name="Plott C."/>
            <person name="Shakirov E."/>
            <person name="Shu S."/>
            <person name="Yoshinaga Y."/>
            <person name="Zane M."/>
            <person name="Rokhsar D."/>
            <person name="Grimwood J."/>
            <person name="Schmutz J."/>
            <person name="Juenger T."/>
        </authorList>
    </citation>
    <scope>NUCLEOTIDE SEQUENCE [LARGE SCALE GENOMIC DNA]</scope>
    <source>
        <strain evidence="2">FIL2</strain>
    </source>
</reference>